<proteinExistence type="predicted"/>
<name>A0A1D8K6D5_9GAMM</name>
<dbReference type="Proteomes" id="UP000095342">
    <property type="component" value="Chromosome"/>
</dbReference>
<reference evidence="1 2" key="1">
    <citation type="submission" date="2016-09" db="EMBL/GenBank/DDBJ databases">
        <title>Acidihalobacter prosperus V6 (DSM14174).</title>
        <authorList>
            <person name="Khaleque H.N."/>
            <person name="Ramsay J.P."/>
            <person name="Murphy R.J.T."/>
            <person name="Kaksonen A.H."/>
            <person name="Boxall N.J."/>
            <person name="Watkin E.L.J."/>
        </authorList>
    </citation>
    <scope>NUCLEOTIDE SEQUENCE [LARGE SCALE GENOMIC DNA]</scope>
    <source>
        <strain evidence="1 2">V6</strain>
    </source>
</reference>
<protein>
    <recommendedName>
        <fullName evidence="3">Response regulatory domain-containing protein</fullName>
    </recommendedName>
</protein>
<dbReference type="EMBL" id="CP017448">
    <property type="protein sequence ID" value="AOV16500.1"/>
    <property type="molecule type" value="Genomic_DNA"/>
</dbReference>
<evidence type="ECO:0000313" key="2">
    <source>
        <dbReference type="Proteomes" id="UP000095342"/>
    </source>
</evidence>
<dbReference type="RefSeq" id="WP_070072092.1">
    <property type="nucleotide sequence ID" value="NZ_CP017448.1"/>
</dbReference>
<dbReference type="KEGG" id="aaeo:BJI67_04915"/>
<keyword evidence="2" id="KW-1185">Reference proteome</keyword>
<sequence length="129" mass="15401">MSQPTIAARLERKYIAMTADEETKRRLDAVTPETWTCVAVADLEQLGEWHEILLHRFLLLDLDEFEAFDPLDVIRILRQQYQINIPVFCFGGEEDIRDEMRLARADRFFDKDEMIERLPEFFRQYDWGG</sequence>
<organism evidence="1 2">
    <name type="scientific">Acidihalobacter aeolianus</name>
    <dbReference type="NCBI Taxonomy" id="2792603"/>
    <lineage>
        <taxon>Bacteria</taxon>
        <taxon>Pseudomonadati</taxon>
        <taxon>Pseudomonadota</taxon>
        <taxon>Gammaproteobacteria</taxon>
        <taxon>Chromatiales</taxon>
        <taxon>Ectothiorhodospiraceae</taxon>
        <taxon>Acidihalobacter</taxon>
    </lineage>
</organism>
<gene>
    <name evidence="1" type="ORF">BJI67_04915</name>
</gene>
<accession>A0A1D8K6D5</accession>
<evidence type="ECO:0000313" key="1">
    <source>
        <dbReference type="EMBL" id="AOV16500.1"/>
    </source>
</evidence>
<dbReference type="AlphaFoldDB" id="A0A1D8K6D5"/>
<evidence type="ECO:0008006" key="3">
    <source>
        <dbReference type="Google" id="ProtNLM"/>
    </source>
</evidence>